<keyword evidence="2" id="KW-1185">Reference proteome</keyword>
<sequence length="226" mass="24967">MPPTPSPNPSRRSVGDDDPEAELDLLMAGGTTSDETGNLADIFNANNSLESSRTNGVLHARRLATRIGLAPYGQRELEKFVTETNADRTLLLYARVLQLDQKVSAIAIATGKYTVSEALMDNIQKCSFAVLLSPKLGYYKKGAVPVKRVLAVLTHLNVNPPDIATNYHVYKEIKKAVNHQLTQQRSTIKKELKSSVDKNKSIYELAVSLVEDTKCVTNFDLYFGRV</sequence>
<dbReference type="Proteomes" id="UP000298030">
    <property type="component" value="Unassembled WGS sequence"/>
</dbReference>
<proteinExistence type="predicted"/>
<evidence type="ECO:0000313" key="1">
    <source>
        <dbReference type="EMBL" id="TEB21045.1"/>
    </source>
</evidence>
<name>A0A4Y7SGU4_COPMI</name>
<evidence type="ECO:0000313" key="2">
    <source>
        <dbReference type="Proteomes" id="UP000298030"/>
    </source>
</evidence>
<dbReference type="OrthoDB" id="3236341at2759"/>
<accession>A0A4Y7SGU4</accession>
<dbReference type="EMBL" id="QPFP01000124">
    <property type="protein sequence ID" value="TEB21045.1"/>
    <property type="molecule type" value="Genomic_DNA"/>
</dbReference>
<reference evidence="1 2" key="1">
    <citation type="journal article" date="2019" name="Nat. Ecol. Evol.">
        <title>Megaphylogeny resolves global patterns of mushroom evolution.</title>
        <authorList>
            <person name="Varga T."/>
            <person name="Krizsan K."/>
            <person name="Foldi C."/>
            <person name="Dima B."/>
            <person name="Sanchez-Garcia M."/>
            <person name="Sanchez-Ramirez S."/>
            <person name="Szollosi G.J."/>
            <person name="Szarkandi J.G."/>
            <person name="Papp V."/>
            <person name="Albert L."/>
            <person name="Andreopoulos W."/>
            <person name="Angelini C."/>
            <person name="Antonin V."/>
            <person name="Barry K.W."/>
            <person name="Bougher N.L."/>
            <person name="Buchanan P."/>
            <person name="Buyck B."/>
            <person name="Bense V."/>
            <person name="Catcheside P."/>
            <person name="Chovatia M."/>
            <person name="Cooper J."/>
            <person name="Damon W."/>
            <person name="Desjardin D."/>
            <person name="Finy P."/>
            <person name="Geml J."/>
            <person name="Haridas S."/>
            <person name="Hughes K."/>
            <person name="Justo A."/>
            <person name="Karasinski D."/>
            <person name="Kautmanova I."/>
            <person name="Kiss B."/>
            <person name="Kocsube S."/>
            <person name="Kotiranta H."/>
            <person name="LaButti K.M."/>
            <person name="Lechner B.E."/>
            <person name="Liimatainen K."/>
            <person name="Lipzen A."/>
            <person name="Lukacs Z."/>
            <person name="Mihaltcheva S."/>
            <person name="Morgado L.N."/>
            <person name="Niskanen T."/>
            <person name="Noordeloos M.E."/>
            <person name="Ohm R.A."/>
            <person name="Ortiz-Santana B."/>
            <person name="Ovrebo C."/>
            <person name="Racz N."/>
            <person name="Riley R."/>
            <person name="Savchenko A."/>
            <person name="Shiryaev A."/>
            <person name="Soop K."/>
            <person name="Spirin V."/>
            <person name="Szebenyi C."/>
            <person name="Tomsovsky M."/>
            <person name="Tulloss R.E."/>
            <person name="Uehling J."/>
            <person name="Grigoriev I.V."/>
            <person name="Vagvolgyi C."/>
            <person name="Papp T."/>
            <person name="Martin F.M."/>
            <person name="Miettinen O."/>
            <person name="Hibbett D.S."/>
            <person name="Nagy L.G."/>
        </authorList>
    </citation>
    <scope>NUCLEOTIDE SEQUENCE [LARGE SCALE GENOMIC DNA]</scope>
    <source>
        <strain evidence="1 2">FP101781</strain>
    </source>
</reference>
<dbReference type="AlphaFoldDB" id="A0A4Y7SGU4"/>
<gene>
    <name evidence="1" type="ORF">FA13DRAFT_1800386</name>
</gene>
<organism evidence="1 2">
    <name type="scientific">Coprinellus micaceus</name>
    <name type="common">Glistening ink-cap mushroom</name>
    <name type="synonym">Coprinus micaceus</name>
    <dbReference type="NCBI Taxonomy" id="71717"/>
    <lineage>
        <taxon>Eukaryota</taxon>
        <taxon>Fungi</taxon>
        <taxon>Dikarya</taxon>
        <taxon>Basidiomycota</taxon>
        <taxon>Agaricomycotina</taxon>
        <taxon>Agaricomycetes</taxon>
        <taxon>Agaricomycetidae</taxon>
        <taxon>Agaricales</taxon>
        <taxon>Agaricineae</taxon>
        <taxon>Psathyrellaceae</taxon>
        <taxon>Coprinellus</taxon>
    </lineage>
</organism>
<comment type="caution">
    <text evidence="1">The sequence shown here is derived from an EMBL/GenBank/DDBJ whole genome shotgun (WGS) entry which is preliminary data.</text>
</comment>
<protein>
    <submittedName>
        <fullName evidence="1">Uncharacterized protein</fullName>
    </submittedName>
</protein>